<evidence type="ECO:0000256" key="1">
    <source>
        <dbReference type="ARBA" id="ARBA00004651"/>
    </source>
</evidence>
<dbReference type="Gene3D" id="1.10.287.1260">
    <property type="match status" value="1"/>
</dbReference>
<keyword evidence="7" id="KW-0406">Ion transport</keyword>
<dbReference type="AlphaFoldDB" id="A0A2S2E5C0"/>
<comment type="caution">
    <text evidence="7">Lacks conserved residue(s) required for the propagation of feature annotation.</text>
</comment>
<dbReference type="GO" id="GO:0008381">
    <property type="term" value="F:mechanosensitive monoatomic ion channel activity"/>
    <property type="evidence" value="ECO:0007669"/>
    <property type="project" value="InterPro"/>
</dbReference>
<feature type="domain" description="Mechanosensitive ion channel MscS" evidence="8">
    <location>
        <begin position="105"/>
        <end position="171"/>
    </location>
</feature>
<dbReference type="InterPro" id="IPR049278">
    <property type="entry name" value="MS_channel_C"/>
</dbReference>
<dbReference type="PANTHER" id="PTHR30221:SF1">
    <property type="entry name" value="SMALL-CONDUCTANCE MECHANOSENSITIVE CHANNEL"/>
    <property type="match status" value="1"/>
</dbReference>
<keyword evidence="3" id="KW-1003">Cell membrane</keyword>
<dbReference type="InterPro" id="IPR011066">
    <property type="entry name" value="MscS_channel_C_sf"/>
</dbReference>
<accession>A0A2S2E5C0</accession>
<dbReference type="Pfam" id="PF21088">
    <property type="entry name" value="MS_channel_1st"/>
    <property type="match status" value="1"/>
</dbReference>
<comment type="subunit">
    <text evidence="7">Homoheptamer.</text>
</comment>
<comment type="subcellular location">
    <subcellularLocation>
        <location evidence="7">Cell inner membrane</location>
        <topology evidence="7">Multi-pass membrane protein</topology>
    </subcellularLocation>
    <subcellularLocation>
        <location evidence="1">Cell membrane</location>
        <topology evidence="1">Multi-pass membrane protein</topology>
    </subcellularLocation>
</comment>
<sequence length="275" mass="30224">MEFDAQKVAELVDTYLIPWGINLVFALLVFVIGRLIAKGIVSLFGKLMSKSKYDPMLVNFLESILSALLMLVVVVASLDQLGVDTTSLVAVLGAAGLAIGLSLKDSLQNFAAGVMLLVFRPFKAGDYVEIAGTAGSVKAIGIFTTDLITPDNKHIIVPNGSIYGDNITNYSAMEKRRVDMVFGIGYGDDIRKAKQILEELIEADERVLKDPAPVIVVGELGDSSVNLWVRPWTLTSDYWGFKWDFTEAAKLKFDEQGITIPFPQRDVHLYQTDTE</sequence>
<dbReference type="KEGG" id="salh:HMF8227_02406"/>
<keyword evidence="4 7" id="KW-0812">Transmembrane</keyword>
<keyword evidence="7" id="KW-0813">Transport</keyword>
<dbReference type="InterPro" id="IPR011014">
    <property type="entry name" value="MscS_channel_TM-2"/>
</dbReference>
<evidence type="ECO:0000256" key="3">
    <source>
        <dbReference type="ARBA" id="ARBA00022475"/>
    </source>
</evidence>
<dbReference type="Pfam" id="PF00924">
    <property type="entry name" value="MS_channel_2nd"/>
    <property type="match status" value="1"/>
</dbReference>
<comment type="function">
    <text evidence="7">Mechanosensitive channel that participates in the regulation of osmotic pressure changes within the cell, opening in response to stretch forces in the membrane lipid bilayer, without the need for other proteins. Contributes to normal resistance to hypoosmotic shock. Forms an ion channel of 1.0 nanosiemens conductance with a slight preference for anions.</text>
</comment>
<feature type="transmembrane region" description="Helical" evidence="7">
    <location>
        <begin position="84"/>
        <end position="103"/>
    </location>
</feature>
<keyword evidence="6 7" id="KW-0472">Membrane</keyword>
<feature type="domain" description="Mechanosensitive ion channel MscS C-terminal" evidence="9">
    <location>
        <begin position="178"/>
        <end position="260"/>
    </location>
</feature>
<dbReference type="InterPro" id="IPR049142">
    <property type="entry name" value="MS_channel_1st"/>
</dbReference>
<reference evidence="11 12" key="1">
    <citation type="submission" date="2018-05" db="EMBL/GenBank/DDBJ databases">
        <title>Salinimonas sp. HMF8227 Genome sequencing and assembly.</title>
        <authorList>
            <person name="Kang H."/>
            <person name="Kang J."/>
            <person name="Cha I."/>
            <person name="Kim H."/>
            <person name="Joh K."/>
        </authorList>
    </citation>
    <scope>NUCLEOTIDE SEQUENCE [LARGE SCALE GENOMIC DNA]</scope>
    <source>
        <strain evidence="11 12">HMF8227</strain>
    </source>
</reference>
<dbReference type="Gene3D" id="3.30.70.100">
    <property type="match status" value="1"/>
</dbReference>
<evidence type="ECO:0000256" key="5">
    <source>
        <dbReference type="ARBA" id="ARBA00022989"/>
    </source>
</evidence>
<dbReference type="InterPro" id="IPR010920">
    <property type="entry name" value="LSM_dom_sf"/>
</dbReference>
<feature type="transmembrane region" description="Helical" evidence="7">
    <location>
        <begin position="57"/>
        <end position="78"/>
    </location>
</feature>
<evidence type="ECO:0000313" key="12">
    <source>
        <dbReference type="Proteomes" id="UP000245728"/>
    </source>
</evidence>
<dbReference type="Gene3D" id="2.30.30.60">
    <property type="match status" value="1"/>
</dbReference>
<comment type="similarity">
    <text evidence="2 7">Belongs to the MscS (TC 1.A.23) family.</text>
</comment>
<keyword evidence="12" id="KW-1185">Reference proteome</keyword>
<dbReference type="RefSeq" id="WP_109340393.1">
    <property type="nucleotide sequence ID" value="NZ_CP029347.1"/>
</dbReference>
<dbReference type="EMBL" id="CP029347">
    <property type="protein sequence ID" value="AWL12858.1"/>
    <property type="molecule type" value="Genomic_DNA"/>
</dbReference>
<dbReference type="Pfam" id="PF21082">
    <property type="entry name" value="MS_channel_3rd"/>
    <property type="match status" value="1"/>
</dbReference>
<protein>
    <recommendedName>
        <fullName evidence="7">Small-conductance mechanosensitive channel</fullName>
    </recommendedName>
</protein>
<dbReference type="OrthoDB" id="9809206at2"/>
<evidence type="ECO:0000256" key="7">
    <source>
        <dbReference type="RuleBase" id="RU369025"/>
    </source>
</evidence>
<dbReference type="SUPFAM" id="SSF82861">
    <property type="entry name" value="Mechanosensitive channel protein MscS (YggB), transmembrane region"/>
    <property type="match status" value="1"/>
</dbReference>
<dbReference type="InterPro" id="IPR045275">
    <property type="entry name" value="MscS_archaea/bacteria_type"/>
</dbReference>
<dbReference type="Proteomes" id="UP000245728">
    <property type="component" value="Chromosome"/>
</dbReference>
<evidence type="ECO:0000259" key="9">
    <source>
        <dbReference type="Pfam" id="PF21082"/>
    </source>
</evidence>
<keyword evidence="7" id="KW-0997">Cell inner membrane</keyword>
<feature type="transmembrane region" description="Helical" evidence="7">
    <location>
        <begin position="16"/>
        <end position="37"/>
    </location>
</feature>
<name>A0A2S2E5C0_9ALTE</name>
<dbReference type="InterPro" id="IPR006685">
    <property type="entry name" value="MscS_channel_2nd"/>
</dbReference>
<evidence type="ECO:0000259" key="8">
    <source>
        <dbReference type="Pfam" id="PF00924"/>
    </source>
</evidence>
<gene>
    <name evidence="11" type="ORF">HMF8227_02406</name>
</gene>
<evidence type="ECO:0000256" key="6">
    <source>
        <dbReference type="ARBA" id="ARBA00023136"/>
    </source>
</evidence>
<dbReference type="SUPFAM" id="SSF50182">
    <property type="entry name" value="Sm-like ribonucleoproteins"/>
    <property type="match status" value="1"/>
</dbReference>
<dbReference type="PANTHER" id="PTHR30221">
    <property type="entry name" value="SMALL-CONDUCTANCE MECHANOSENSITIVE CHANNEL"/>
    <property type="match status" value="1"/>
</dbReference>
<proteinExistence type="inferred from homology"/>
<evidence type="ECO:0000256" key="2">
    <source>
        <dbReference type="ARBA" id="ARBA00008017"/>
    </source>
</evidence>
<organism evidence="11 12">
    <name type="scientific">Saliniradius amylolyticus</name>
    <dbReference type="NCBI Taxonomy" id="2183582"/>
    <lineage>
        <taxon>Bacteria</taxon>
        <taxon>Pseudomonadati</taxon>
        <taxon>Pseudomonadota</taxon>
        <taxon>Gammaproteobacteria</taxon>
        <taxon>Alteromonadales</taxon>
        <taxon>Alteromonadaceae</taxon>
        <taxon>Saliniradius</taxon>
    </lineage>
</organism>
<keyword evidence="7" id="KW-0407">Ion channel</keyword>
<feature type="domain" description="Mechanosensitive ion channel transmembrane helices 2/3" evidence="10">
    <location>
        <begin position="64"/>
        <end position="101"/>
    </location>
</feature>
<evidence type="ECO:0000259" key="10">
    <source>
        <dbReference type="Pfam" id="PF21088"/>
    </source>
</evidence>
<evidence type="ECO:0000256" key="4">
    <source>
        <dbReference type="ARBA" id="ARBA00022692"/>
    </source>
</evidence>
<dbReference type="InterPro" id="IPR008910">
    <property type="entry name" value="MSC_TM_helix"/>
</dbReference>
<dbReference type="SUPFAM" id="SSF82689">
    <property type="entry name" value="Mechanosensitive channel protein MscS (YggB), C-terminal domain"/>
    <property type="match status" value="1"/>
</dbReference>
<keyword evidence="5 7" id="KW-1133">Transmembrane helix</keyword>
<evidence type="ECO:0000313" key="11">
    <source>
        <dbReference type="EMBL" id="AWL12858.1"/>
    </source>
</evidence>
<dbReference type="Pfam" id="PF05552">
    <property type="entry name" value="MS_channel_1st_1"/>
    <property type="match status" value="1"/>
</dbReference>
<dbReference type="InterPro" id="IPR023408">
    <property type="entry name" value="MscS_beta-dom_sf"/>
</dbReference>
<dbReference type="GO" id="GO:0005886">
    <property type="term" value="C:plasma membrane"/>
    <property type="evidence" value="ECO:0007669"/>
    <property type="project" value="UniProtKB-SubCell"/>
</dbReference>